<protein>
    <submittedName>
        <fullName evidence="4">ACR family transporter</fullName>
    </submittedName>
</protein>
<name>A0A0F1AEE1_9ENTR</name>
<dbReference type="Proteomes" id="UP000033352">
    <property type="component" value="Unassembled WGS sequence"/>
</dbReference>
<feature type="transmembrane region" description="Helical" evidence="3">
    <location>
        <begin position="527"/>
        <end position="547"/>
    </location>
</feature>
<dbReference type="Gene3D" id="3.30.70.1440">
    <property type="entry name" value="Multidrug efflux transporter AcrB pore domain"/>
    <property type="match status" value="1"/>
</dbReference>
<dbReference type="InterPro" id="IPR001036">
    <property type="entry name" value="Acrflvin-R"/>
</dbReference>
<dbReference type="SUPFAM" id="SSF82866">
    <property type="entry name" value="Multidrug efflux transporter AcrB transmembrane domain"/>
    <property type="match status" value="2"/>
</dbReference>
<keyword evidence="1 3" id="KW-0812">Transmembrane</keyword>
<dbReference type="GO" id="GO:0005886">
    <property type="term" value="C:plasma membrane"/>
    <property type="evidence" value="ECO:0007669"/>
    <property type="project" value="TreeGrafter"/>
</dbReference>
<evidence type="ECO:0000313" key="4">
    <source>
        <dbReference type="EMBL" id="KJN20491.1"/>
    </source>
</evidence>
<dbReference type="InterPro" id="IPR027463">
    <property type="entry name" value="AcrB_DN_DC_subdom"/>
</dbReference>
<feature type="transmembrane region" description="Helical" evidence="3">
    <location>
        <begin position="860"/>
        <end position="879"/>
    </location>
</feature>
<dbReference type="PANTHER" id="PTHR32063">
    <property type="match status" value="1"/>
</dbReference>
<keyword evidence="2 3" id="KW-1133">Transmembrane helix</keyword>
<dbReference type="PANTHER" id="PTHR32063:SF64">
    <property type="entry name" value="ACRB_ACRD_ACRF FAMILY PROTEIN"/>
    <property type="match status" value="1"/>
</dbReference>
<sequence length="1017" mass="110800">MNSSKPKKFNLSAWALANQQLVAFFMLVVTIAGVMSYYNLPRNEDPAFTIKTAVVSASWPGASVEDTVNFVTDPLEKKLQEVPYLDYLESYSRPGESVIFIYLRDNTPPDKVEELWYTVRKKVKDISPQLPAGVTSPAVNDEFADTYGTIYGFTREGFTERELRDMVDRVRTEVLTLPDVGKVNLLGIKEEQVILSFSPQKIAGMGLTLDKIKNAISAQNAVTPAGEIRTDKDKVMLRVSGAFASEESLKQLTLHIQDRYVPLTDIATISREEVDPPTPAFRVNGESAIGLAISMAPTGNMLDFGKALNEKMDDISSRLPAGINVTKVADQSTVVHDAVGNFMKVLLEAVVIVLAVSFLSLGTRAGLVVAASIPLVLAMTFIGMEIAGIGIQRISLGALIIALGLLVDDAMITVEIMMSRLEKGEPVKKAATAAWTTTAFPMLTGTLVMIAGFIPVGFATSSAGEYCYSLFMVVLISLVNSWIVAVLFSPLIGVWLLPKMMKEHSHGKGKILQKYESALRYILKRRGLTGIVAVTLLAISFIGTSYMEEEFFPTSDRPELLVSLTLPRNAVQEDTAKEAIRLEEILKKDPDIEYFTTYVGSGAIRFYLPMDLLLDNENIAQLVVVTKGLEERDAVKSRLENILQKDFGHLVTRASALELGPPVGWPLKYRVSGPELTKIREISTELAGKLGENPQTREVNLTAGEPQRELYIKVNQTEARALGLSSQDVASALAEMYSGSAVTTIRDKNRQVNVLLRASEDSRRDIETVADLQLTTADGRVVPLKQIATISYTLAEPIQWRRQREPFITVQTDIAPGLNASGVSKGLEPVVDELRKSLPPGYHITEGGSVVEAMKGNSSVFAVLPVTLLVMLILLMVQLRSFSRMMLALLIAPFGLIGVVAAMLPTGTPMGFVAILGVIALSGMIIRNAVILIEEVEVNRAQGADNTEAIIEAALHRSRPILLTACAAILGMIPIAFQVFWGPMAYAIIGGLLVATIFTLTVLPAAISAVLQWETSR</sequence>
<proteinExistence type="predicted"/>
<feature type="transmembrane region" description="Helical" evidence="3">
    <location>
        <begin position="397"/>
        <end position="418"/>
    </location>
</feature>
<keyword evidence="3" id="KW-0472">Membrane</keyword>
<feature type="transmembrane region" description="Helical" evidence="3">
    <location>
        <begin position="910"/>
        <end position="930"/>
    </location>
</feature>
<reference evidence="4 5" key="1">
    <citation type="submission" date="2015-03" db="EMBL/GenBank/DDBJ databases">
        <authorList>
            <person name="McCorrison J."/>
            <person name="Sanka R."/>
            <person name="Adams M."/>
            <person name="Brinkac L."/>
            <person name="Nierman W."/>
            <person name="Sutton G."/>
            <person name="Nelson K."/>
            <person name="Kiedrowski L."/>
            <person name="Guerrero D."/>
            <person name="Bonomo R."/>
        </authorList>
    </citation>
    <scope>NUCLEOTIDE SEQUENCE [LARGE SCALE GENOMIC DNA]</scope>
    <source>
        <strain evidence="4 5">35699</strain>
    </source>
</reference>
<dbReference type="Gene3D" id="3.30.70.1430">
    <property type="entry name" value="Multidrug efflux transporter AcrB pore domain"/>
    <property type="match status" value="2"/>
</dbReference>
<dbReference type="Gene3D" id="3.30.2090.10">
    <property type="entry name" value="Multidrug efflux transporter AcrB TolC docking domain, DN and DC subdomains"/>
    <property type="match status" value="2"/>
</dbReference>
<feature type="transmembrane region" description="Helical" evidence="3">
    <location>
        <begin position="368"/>
        <end position="391"/>
    </location>
</feature>
<dbReference type="Gene3D" id="1.20.1640.10">
    <property type="entry name" value="Multidrug efflux transporter AcrB transmembrane domain"/>
    <property type="match status" value="2"/>
</dbReference>
<feature type="transmembrane region" description="Helical" evidence="3">
    <location>
        <begin position="470"/>
        <end position="497"/>
    </location>
</feature>
<dbReference type="RefSeq" id="WP_004856898.1">
    <property type="nucleotide sequence ID" value="NZ_JZYX01000054.1"/>
</dbReference>
<feature type="transmembrane region" description="Helical" evidence="3">
    <location>
        <begin position="961"/>
        <end position="981"/>
    </location>
</feature>
<dbReference type="OrthoDB" id="9757940at2"/>
<accession>A0A0F1AEE1</accession>
<feature type="transmembrane region" description="Helical" evidence="3">
    <location>
        <begin position="439"/>
        <end position="458"/>
    </location>
</feature>
<gene>
    <name evidence="4" type="ORF">SS37_20940</name>
</gene>
<dbReference type="SUPFAM" id="SSF82714">
    <property type="entry name" value="Multidrug efflux transporter AcrB TolC docking domain, DN and DC subdomains"/>
    <property type="match status" value="2"/>
</dbReference>
<organism evidence="4 5">
    <name type="scientific">Enterobacter sichuanensis</name>
    <dbReference type="NCBI Taxonomy" id="2071710"/>
    <lineage>
        <taxon>Bacteria</taxon>
        <taxon>Pseudomonadati</taxon>
        <taxon>Pseudomonadota</taxon>
        <taxon>Gammaproteobacteria</taxon>
        <taxon>Enterobacterales</taxon>
        <taxon>Enterobacteriaceae</taxon>
        <taxon>Enterobacter</taxon>
        <taxon>Enterobacter cloacae complex</taxon>
    </lineage>
</organism>
<feature type="transmembrane region" description="Helical" evidence="3">
    <location>
        <begin position="342"/>
        <end position="361"/>
    </location>
</feature>
<feature type="transmembrane region" description="Helical" evidence="3">
    <location>
        <begin position="886"/>
        <end position="904"/>
    </location>
</feature>
<dbReference type="Pfam" id="PF00873">
    <property type="entry name" value="ACR_tran"/>
    <property type="match status" value="1"/>
</dbReference>
<dbReference type="Gene3D" id="3.30.70.1320">
    <property type="entry name" value="Multidrug efflux transporter AcrB pore domain like"/>
    <property type="match status" value="1"/>
</dbReference>
<dbReference type="EMBL" id="JZYX01000054">
    <property type="protein sequence ID" value="KJN20491.1"/>
    <property type="molecule type" value="Genomic_DNA"/>
</dbReference>
<dbReference type="GO" id="GO:0042910">
    <property type="term" value="F:xenobiotic transmembrane transporter activity"/>
    <property type="evidence" value="ECO:0007669"/>
    <property type="project" value="TreeGrafter"/>
</dbReference>
<feature type="transmembrane region" description="Helical" evidence="3">
    <location>
        <begin position="21"/>
        <end position="40"/>
    </location>
</feature>
<evidence type="ECO:0000256" key="2">
    <source>
        <dbReference type="ARBA" id="ARBA00022989"/>
    </source>
</evidence>
<evidence type="ECO:0000256" key="3">
    <source>
        <dbReference type="SAM" id="Phobius"/>
    </source>
</evidence>
<dbReference type="PATRIC" id="fig|1619248.3.peg.3867"/>
<evidence type="ECO:0000256" key="1">
    <source>
        <dbReference type="ARBA" id="ARBA00022692"/>
    </source>
</evidence>
<feature type="transmembrane region" description="Helical" evidence="3">
    <location>
        <begin position="987"/>
        <end position="1011"/>
    </location>
</feature>
<evidence type="ECO:0000313" key="5">
    <source>
        <dbReference type="Proteomes" id="UP000033352"/>
    </source>
</evidence>
<comment type="caution">
    <text evidence="4">The sequence shown here is derived from an EMBL/GenBank/DDBJ whole genome shotgun (WGS) entry which is preliminary data.</text>
</comment>
<dbReference type="AlphaFoldDB" id="A0A0F1AEE1"/>
<dbReference type="PRINTS" id="PR00702">
    <property type="entry name" value="ACRIFLAVINRP"/>
</dbReference>
<dbReference type="SUPFAM" id="SSF82693">
    <property type="entry name" value="Multidrug efflux transporter AcrB pore domain, PN1, PN2, PC1 and PC2 subdomains"/>
    <property type="match status" value="3"/>
</dbReference>